<gene>
    <name evidence="11" type="ORF">N7449_002412</name>
</gene>
<organism evidence="11 12">
    <name type="scientific">Penicillium cf. viridicatum</name>
    <dbReference type="NCBI Taxonomy" id="2972119"/>
    <lineage>
        <taxon>Eukaryota</taxon>
        <taxon>Fungi</taxon>
        <taxon>Dikarya</taxon>
        <taxon>Ascomycota</taxon>
        <taxon>Pezizomycotina</taxon>
        <taxon>Eurotiomycetes</taxon>
        <taxon>Eurotiomycetidae</taxon>
        <taxon>Eurotiales</taxon>
        <taxon>Aspergillaceae</taxon>
        <taxon>Penicillium</taxon>
    </lineage>
</organism>
<keyword evidence="6 9" id="KW-1133">Transmembrane helix</keyword>
<dbReference type="GO" id="GO:0071944">
    <property type="term" value="C:cell periphery"/>
    <property type="evidence" value="ECO:0007669"/>
    <property type="project" value="UniProtKB-ARBA"/>
</dbReference>
<evidence type="ECO:0000256" key="4">
    <source>
        <dbReference type="ARBA" id="ARBA00022741"/>
    </source>
</evidence>
<keyword evidence="3 9" id="KW-0812">Transmembrane</keyword>
<accession>A0A9W9MV39</accession>
<keyword evidence="5" id="KW-0067">ATP-binding</keyword>
<keyword evidence="2" id="KW-0597">Phosphoprotein</keyword>
<evidence type="ECO:0000256" key="9">
    <source>
        <dbReference type="SAM" id="Phobius"/>
    </source>
</evidence>
<dbReference type="EMBL" id="JAPQKQ010000002">
    <property type="protein sequence ID" value="KAJ5208033.1"/>
    <property type="molecule type" value="Genomic_DNA"/>
</dbReference>
<dbReference type="InterPro" id="IPR051694">
    <property type="entry name" value="Immunoregulatory_rcpt-like"/>
</dbReference>
<evidence type="ECO:0000256" key="1">
    <source>
        <dbReference type="ARBA" id="ARBA00004167"/>
    </source>
</evidence>
<reference evidence="11" key="1">
    <citation type="submission" date="2022-11" db="EMBL/GenBank/DDBJ databases">
        <authorList>
            <person name="Petersen C."/>
        </authorList>
    </citation>
    <scope>NUCLEOTIDE SEQUENCE</scope>
    <source>
        <strain evidence="11">IBT 20477</strain>
    </source>
</reference>
<evidence type="ECO:0000256" key="7">
    <source>
        <dbReference type="ARBA" id="ARBA00023136"/>
    </source>
</evidence>
<feature type="region of interest" description="Disordered" evidence="8">
    <location>
        <begin position="233"/>
        <end position="264"/>
    </location>
</feature>
<dbReference type="InterPro" id="IPR049328">
    <property type="entry name" value="TM_ErbB1"/>
</dbReference>
<dbReference type="NCBIfam" id="TIGR01167">
    <property type="entry name" value="LPXTG_anchor"/>
    <property type="match status" value="1"/>
</dbReference>
<evidence type="ECO:0000256" key="6">
    <source>
        <dbReference type="ARBA" id="ARBA00022989"/>
    </source>
</evidence>
<proteinExistence type="predicted"/>
<evidence type="ECO:0000256" key="3">
    <source>
        <dbReference type="ARBA" id="ARBA00022692"/>
    </source>
</evidence>
<comment type="subcellular location">
    <subcellularLocation>
        <location evidence="1">Membrane</location>
        <topology evidence="1">Single-pass membrane protein</topology>
    </subcellularLocation>
</comment>
<feature type="compositionally biased region" description="Low complexity" evidence="8">
    <location>
        <begin position="210"/>
        <end position="220"/>
    </location>
</feature>
<evidence type="ECO:0000256" key="2">
    <source>
        <dbReference type="ARBA" id="ARBA00022553"/>
    </source>
</evidence>
<dbReference type="PANTHER" id="PTHR15549">
    <property type="entry name" value="PAIRED IMMUNOGLOBULIN-LIKE TYPE 2 RECEPTOR"/>
    <property type="match status" value="1"/>
</dbReference>
<evidence type="ECO:0000313" key="11">
    <source>
        <dbReference type="EMBL" id="KAJ5208033.1"/>
    </source>
</evidence>
<dbReference type="Gene3D" id="1.20.5.510">
    <property type="entry name" value="Single helix bin"/>
    <property type="match status" value="1"/>
</dbReference>
<keyword evidence="12" id="KW-1185">Reference proteome</keyword>
<dbReference type="GO" id="GO:0016020">
    <property type="term" value="C:membrane"/>
    <property type="evidence" value="ECO:0007669"/>
    <property type="project" value="UniProtKB-SubCell"/>
</dbReference>
<dbReference type="GO" id="GO:0005524">
    <property type="term" value="F:ATP binding"/>
    <property type="evidence" value="ECO:0007669"/>
    <property type="project" value="UniProtKB-KW"/>
</dbReference>
<sequence length="264" mass="27252">MSDMLSSPYGLSVRRNGSCLATETDCGQTWSPFHACCPGGTKCPAGQSNVKCCPSDADCSELLDDKHCANSTANVYKANDYFCCASGTQAFQKKNGFVGCTDDTSTLDSSLTLLKIQYHGTTSTALPSSTISSAISSATTTTATSDATTPTSASDNSSSSSSNTGAIAGGVVGGVAGLAILAGLLWFLLRRRNQAKHNIGTPVDPSPLMSSAPVSSVTGSSAPGSNIVEYFNKAPESLVPQPPQELAGRDENMVHELPSQPTHR</sequence>
<keyword evidence="7 9" id="KW-0472">Membrane</keyword>
<comment type="caution">
    <text evidence="11">The sequence shown here is derived from an EMBL/GenBank/DDBJ whole genome shotgun (WGS) entry which is preliminary data.</text>
</comment>
<protein>
    <recommendedName>
        <fullName evidence="10">Epidermal growth factor receptor-like transmembrane-juxtamembrane segment domain-containing protein</fullName>
    </recommendedName>
</protein>
<reference evidence="11" key="2">
    <citation type="journal article" date="2023" name="IMA Fungus">
        <title>Comparative genomic study of the Penicillium genus elucidates a diverse pangenome and 15 lateral gene transfer events.</title>
        <authorList>
            <person name="Petersen C."/>
            <person name="Sorensen T."/>
            <person name="Nielsen M.R."/>
            <person name="Sondergaard T.E."/>
            <person name="Sorensen J.L."/>
            <person name="Fitzpatrick D.A."/>
            <person name="Frisvad J.C."/>
            <person name="Nielsen K.L."/>
        </authorList>
    </citation>
    <scope>NUCLEOTIDE SEQUENCE</scope>
    <source>
        <strain evidence="11">IBT 20477</strain>
    </source>
</reference>
<feature type="region of interest" description="Disordered" evidence="8">
    <location>
        <begin position="140"/>
        <end position="163"/>
    </location>
</feature>
<evidence type="ECO:0000259" key="10">
    <source>
        <dbReference type="Pfam" id="PF21314"/>
    </source>
</evidence>
<evidence type="ECO:0000256" key="5">
    <source>
        <dbReference type="ARBA" id="ARBA00022840"/>
    </source>
</evidence>
<evidence type="ECO:0000313" key="12">
    <source>
        <dbReference type="Proteomes" id="UP001150942"/>
    </source>
</evidence>
<keyword evidence="4" id="KW-0547">Nucleotide-binding</keyword>
<evidence type="ECO:0000256" key="8">
    <source>
        <dbReference type="SAM" id="MobiDB-lite"/>
    </source>
</evidence>
<dbReference type="AlphaFoldDB" id="A0A9W9MV39"/>
<dbReference type="Pfam" id="PF21314">
    <property type="entry name" value="TM_ErbB1"/>
    <property type="match status" value="1"/>
</dbReference>
<dbReference type="Proteomes" id="UP001150942">
    <property type="component" value="Unassembled WGS sequence"/>
</dbReference>
<name>A0A9W9MV39_9EURO</name>
<feature type="transmembrane region" description="Helical" evidence="9">
    <location>
        <begin position="166"/>
        <end position="189"/>
    </location>
</feature>
<feature type="domain" description="Epidermal growth factor receptor-like transmembrane-juxtamembrane segment" evidence="10">
    <location>
        <begin position="167"/>
        <end position="196"/>
    </location>
</feature>
<dbReference type="PANTHER" id="PTHR15549:SF33">
    <property type="entry name" value="MEMBRANE PROTEIN WSC4, PUTATIVE (AFU_ORTHOLOGUE AFUA_5G09020)-RELATED"/>
    <property type="match status" value="1"/>
</dbReference>
<dbReference type="OrthoDB" id="4779287at2759"/>
<feature type="region of interest" description="Disordered" evidence="8">
    <location>
        <begin position="198"/>
        <end position="220"/>
    </location>
</feature>